<name>W5J3J1_ANODA</name>
<dbReference type="Proteomes" id="UP000000673">
    <property type="component" value="Unassembled WGS sequence"/>
</dbReference>
<dbReference type="HOGENOM" id="CLU_2759868_0_0_1"/>
<dbReference type="EnsemblMetazoa" id="ADAC010054-RA">
    <property type="protein sequence ID" value="ADAC010054-PA"/>
    <property type="gene ID" value="ADAC010054"/>
</dbReference>
<dbReference type="PROSITE" id="PS51257">
    <property type="entry name" value="PROKAR_LIPOPROTEIN"/>
    <property type="match status" value="1"/>
</dbReference>
<gene>
    <name evidence="2" type="ORF">AND_010054</name>
</gene>
<evidence type="ECO:0000256" key="1">
    <source>
        <dbReference type="SAM" id="MobiDB-lite"/>
    </source>
</evidence>
<protein>
    <submittedName>
        <fullName evidence="2 3">Uncharacterized protein</fullName>
    </submittedName>
</protein>
<organism evidence="2">
    <name type="scientific">Anopheles darlingi</name>
    <name type="common">Mosquito</name>
    <dbReference type="NCBI Taxonomy" id="43151"/>
    <lineage>
        <taxon>Eukaryota</taxon>
        <taxon>Metazoa</taxon>
        <taxon>Ecdysozoa</taxon>
        <taxon>Arthropoda</taxon>
        <taxon>Hexapoda</taxon>
        <taxon>Insecta</taxon>
        <taxon>Pterygota</taxon>
        <taxon>Neoptera</taxon>
        <taxon>Endopterygota</taxon>
        <taxon>Diptera</taxon>
        <taxon>Nematocera</taxon>
        <taxon>Culicoidea</taxon>
        <taxon>Culicidae</taxon>
        <taxon>Anophelinae</taxon>
        <taxon>Anopheles</taxon>
    </lineage>
</organism>
<dbReference type="AlphaFoldDB" id="W5J3J1"/>
<keyword evidence="4" id="KW-1185">Reference proteome</keyword>
<evidence type="ECO:0000313" key="2">
    <source>
        <dbReference type="EMBL" id="ETN58396.1"/>
    </source>
</evidence>
<proteinExistence type="predicted"/>
<reference evidence="2" key="2">
    <citation type="submission" date="2010-05" db="EMBL/GenBank/DDBJ databases">
        <authorList>
            <person name="Almeida L.G."/>
            <person name="Nicolas M.F."/>
            <person name="Souza R.C."/>
            <person name="Vasconcelos A.T.R."/>
        </authorList>
    </citation>
    <scope>NUCLEOTIDE SEQUENCE</scope>
</reference>
<dbReference type="VEuPathDB" id="VectorBase:ADAC010054"/>
<sequence length="70" mass="7735">MWCRRAAAIDLFIISSTDPAPQLSGGGGVACGSNRDHHPHHHQLFHPHVSGLMRSQALKAHELLLDRSKY</sequence>
<evidence type="ECO:0000313" key="3">
    <source>
        <dbReference type="EnsemblMetazoa" id="ADAC010054-PA"/>
    </source>
</evidence>
<accession>W5J3J1</accession>
<feature type="region of interest" description="Disordered" evidence="1">
    <location>
        <begin position="21"/>
        <end position="42"/>
    </location>
</feature>
<evidence type="ECO:0000313" key="4">
    <source>
        <dbReference type="Proteomes" id="UP000000673"/>
    </source>
</evidence>
<dbReference type="EMBL" id="ADMH02002134">
    <property type="protein sequence ID" value="ETN58396.1"/>
    <property type="molecule type" value="Genomic_DNA"/>
</dbReference>
<reference evidence="2" key="3">
    <citation type="journal article" date="2013" name="Nucleic Acids Res.">
        <title>The genome of Anopheles darlingi, the main neotropical malaria vector.</title>
        <authorList>
            <person name="Marinotti O."/>
            <person name="Cerqueira G.C."/>
            <person name="de Almeida L.G."/>
            <person name="Ferro M.I."/>
            <person name="Loreto E.L."/>
            <person name="Zaha A."/>
            <person name="Teixeira S.M."/>
            <person name="Wespiser A.R."/>
            <person name="Almeida E Silva A."/>
            <person name="Schlindwein A.D."/>
            <person name="Pacheco A.C."/>
            <person name="Silva A.L."/>
            <person name="Graveley B.R."/>
            <person name="Walenz B.P."/>
            <person name="Lima Bde A."/>
            <person name="Ribeiro C.A."/>
            <person name="Nunes-Silva C.G."/>
            <person name="de Carvalho C.R."/>
            <person name="Soares C.M."/>
            <person name="de Menezes C.B."/>
            <person name="Matiolli C."/>
            <person name="Caffrey D."/>
            <person name="Araujo D.A."/>
            <person name="de Oliveira D.M."/>
            <person name="Golenbock D."/>
            <person name="Grisard E.C."/>
            <person name="Fantinatti-Garboggini F."/>
            <person name="de Carvalho F.M."/>
            <person name="Barcellos F.G."/>
            <person name="Prosdocimi F."/>
            <person name="May G."/>
            <person name="Azevedo Junior G.M."/>
            <person name="Guimaraes G.M."/>
            <person name="Goldman G.H."/>
            <person name="Padilha I.Q."/>
            <person name="Batista Jda S."/>
            <person name="Ferro J.A."/>
            <person name="Ribeiro J.M."/>
            <person name="Fietto J.L."/>
            <person name="Dabbas K.M."/>
            <person name="Cerdeira L."/>
            <person name="Agnez-Lima L.F."/>
            <person name="Brocchi M."/>
            <person name="de Carvalho M.O."/>
            <person name="Teixeira Mde M."/>
            <person name="Diniz Maia Mde M."/>
            <person name="Goldman M.H."/>
            <person name="Cruz Schneider M.P."/>
            <person name="Felipe M.S."/>
            <person name="Hungria M."/>
            <person name="Nicolas M.F."/>
            <person name="Pereira M."/>
            <person name="Montes M.A."/>
            <person name="Cantao M.E."/>
            <person name="Vincentz M."/>
            <person name="Rafael M.S."/>
            <person name="Silverman N."/>
            <person name="Stoco P.H."/>
            <person name="Souza R.C."/>
            <person name="Vicentini R."/>
            <person name="Gazzinelli R.T."/>
            <person name="Neves Rde O."/>
            <person name="Silva R."/>
            <person name="Astolfi-Filho S."/>
            <person name="Maciel T.E."/>
            <person name="Urmenyi T.P."/>
            <person name="Tadei W.P."/>
            <person name="Camargo E.P."/>
            <person name="de Vasconcelos A.T."/>
        </authorList>
    </citation>
    <scope>NUCLEOTIDE SEQUENCE</scope>
</reference>
<reference evidence="2 4" key="1">
    <citation type="journal article" date="2010" name="BMC Genomics">
        <title>Combination of measures distinguishes pre-miRNAs from other stem-loops in the genome of the newly sequenced Anopheles darlingi.</title>
        <authorList>
            <person name="Mendes N.D."/>
            <person name="Freitas A.T."/>
            <person name="Vasconcelos A.T."/>
            <person name="Sagot M.F."/>
        </authorList>
    </citation>
    <scope>NUCLEOTIDE SEQUENCE</scope>
</reference>
<reference evidence="3" key="4">
    <citation type="submission" date="2015-06" db="UniProtKB">
        <authorList>
            <consortium name="EnsemblMetazoa"/>
        </authorList>
    </citation>
    <scope>IDENTIFICATION</scope>
</reference>